<reference evidence="2 3" key="1">
    <citation type="submission" date="2022-08" db="EMBL/GenBank/DDBJ databases">
        <title>Bacterial and archaeal communities from various locations to study Microbial Dark Matter (Phase II).</title>
        <authorList>
            <person name="Stepanauskas R."/>
        </authorList>
    </citation>
    <scope>NUCLEOTIDE SEQUENCE [LARGE SCALE GENOMIC DNA]</scope>
    <source>
        <strain evidence="2 3">PD1</strain>
    </source>
</reference>
<name>A0ABT2EM86_9BACT</name>
<feature type="transmembrane region" description="Helical" evidence="1">
    <location>
        <begin position="71"/>
        <end position="91"/>
    </location>
</feature>
<keyword evidence="1" id="KW-1133">Transmembrane helix</keyword>
<evidence type="ECO:0000313" key="3">
    <source>
        <dbReference type="Proteomes" id="UP001204798"/>
    </source>
</evidence>
<keyword evidence="1" id="KW-0812">Transmembrane</keyword>
<sequence length="366" mass="40143">MQRSSVPFVVGVWLVVGGVLLALGNSELTRQVVSVLVPLSLIAMGLWAIVRASRLHRLEVSLPRGMLLSELALAVVLILVHQWLVALRPVLRFYPEVASARSFPAVTSTTPLTTPLEELPKQPKWVIIQQATNSAVHLDVRGSDSFAIVEGSQNIRAFSPNAQIVRLELIGQIAPTSTGIVTRLKIPRTANLEVRGTNFARLLVQDMDGDVVISYGGSNPIVSVATKGDITVRQIVIPYHSSPYADELLLFPGPNSQVTVNAFSETVRIFAQEPPQKGWQVRLNSGEIEVRLPSNSSVQLRATTVNGTVQAPFGQGQWMSKLAEHSRHGSPIYWRWYEHTGKLRDGKVPINLSITQRGNITVILTQ</sequence>
<accession>A0ABT2EM86</accession>
<dbReference type="RefSeq" id="WP_259094831.1">
    <property type="nucleotide sequence ID" value="NZ_CP130454.1"/>
</dbReference>
<gene>
    <name evidence="2" type="ORF">M2350_001189</name>
</gene>
<comment type="caution">
    <text evidence="2">The sequence shown here is derived from an EMBL/GenBank/DDBJ whole genome shotgun (WGS) entry which is preliminary data.</text>
</comment>
<proteinExistence type="predicted"/>
<evidence type="ECO:0008006" key="4">
    <source>
        <dbReference type="Google" id="ProtNLM"/>
    </source>
</evidence>
<dbReference type="Proteomes" id="UP001204798">
    <property type="component" value="Unassembled WGS sequence"/>
</dbReference>
<evidence type="ECO:0000313" key="2">
    <source>
        <dbReference type="EMBL" id="MCS3918789.1"/>
    </source>
</evidence>
<protein>
    <recommendedName>
        <fullName evidence="4">Adhesin domain-containing protein</fullName>
    </recommendedName>
</protein>
<keyword evidence="1" id="KW-0472">Membrane</keyword>
<keyword evidence="3" id="KW-1185">Reference proteome</keyword>
<dbReference type="EMBL" id="JANUCP010000002">
    <property type="protein sequence ID" value="MCS3918789.1"/>
    <property type="molecule type" value="Genomic_DNA"/>
</dbReference>
<organism evidence="2 3">
    <name type="scientific">Candidatus Fervidibacter sacchari</name>
    <dbReference type="NCBI Taxonomy" id="1448929"/>
    <lineage>
        <taxon>Bacteria</taxon>
        <taxon>Candidatus Fervidibacterota</taxon>
        <taxon>Candidatus Fervidibacter</taxon>
    </lineage>
</organism>
<evidence type="ECO:0000256" key="1">
    <source>
        <dbReference type="SAM" id="Phobius"/>
    </source>
</evidence>
<feature type="transmembrane region" description="Helical" evidence="1">
    <location>
        <begin position="32"/>
        <end position="50"/>
    </location>
</feature>